<dbReference type="InterPro" id="IPR036388">
    <property type="entry name" value="WH-like_DNA-bd_sf"/>
</dbReference>
<evidence type="ECO:0000256" key="4">
    <source>
        <dbReference type="ARBA" id="ARBA00023163"/>
    </source>
</evidence>
<dbReference type="Pfam" id="PF04542">
    <property type="entry name" value="Sigma70_r2"/>
    <property type="match status" value="1"/>
</dbReference>
<evidence type="ECO:0000256" key="2">
    <source>
        <dbReference type="ARBA" id="ARBA00023015"/>
    </source>
</evidence>
<sequence>MKNNNHIQLSNFFKEEYQSLKRYVYYRINDTADSDAEDIIQDVALKVFSRQDDAMPINNIASFVYNAVRNKIIDTLRTRKTKDYDENNLEQLWTEFSERFYTESEEAYSDATKERLKQTLFELKPVYRDIIIAIDFEGYTYKEIAQKTGIAPGTLMSRRHRAMSILLKKLEQTKKLDYENH</sequence>
<dbReference type="RefSeq" id="WP_080317636.1">
    <property type="nucleotide sequence ID" value="NZ_MTBC01000001.1"/>
</dbReference>
<evidence type="ECO:0000259" key="6">
    <source>
        <dbReference type="Pfam" id="PF08281"/>
    </source>
</evidence>
<dbReference type="EMBL" id="MTBC01000001">
    <property type="protein sequence ID" value="OQD44058.1"/>
    <property type="molecule type" value="Genomic_DNA"/>
</dbReference>
<dbReference type="InterPro" id="IPR039425">
    <property type="entry name" value="RNA_pol_sigma-70-like"/>
</dbReference>
<protein>
    <submittedName>
        <fullName evidence="7">RNA polymerase subunit sigma-24</fullName>
    </submittedName>
</protein>
<name>A0A1V6LVA2_9FLAO</name>
<keyword evidence="3" id="KW-0731">Sigma factor</keyword>
<dbReference type="GO" id="GO:0016987">
    <property type="term" value="F:sigma factor activity"/>
    <property type="evidence" value="ECO:0007669"/>
    <property type="project" value="UniProtKB-KW"/>
</dbReference>
<dbReference type="NCBIfam" id="TIGR02937">
    <property type="entry name" value="sigma70-ECF"/>
    <property type="match status" value="1"/>
</dbReference>
<organism evidence="7 8">
    <name type="scientific">Croceivirga radicis</name>
    <dbReference type="NCBI Taxonomy" id="1929488"/>
    <lineage>
        <taxon>Bacteria</taxon>
        <taxon>Pseudomonadati</taxon>
        <taxon>Bacteroidota</taxon>
        <taxon>Flavobacteriia</taxon>
        <taxon>Flavobacteriales</taxon>
        <taxon>Flavobacteriaceae</taxon>
        <taxon>Croceivirga</taxon>
    </lineage>
</organism>
<comment type="similarity">
    <text evidence="1">Belongs to the sigma-70 factor family. ECF subfamily.</text>
</comment>
<dbReference type="PANTHER" id="PTHR43133">
    <property type="entry name" value="RNA POLYMERASE ECF-TYPE SIGMA FACTO"/>
    <property type="match status" value="1"/>
</dbReference>
<dbReference type="InterPro" id="IPR014284">
    <property type="entry name" value="RNA_pol_sigma-70_dom"/>
</dbReference>
<evidence type="ECO:0000259" key="5">
    <source>
        <dbReference type="Pfam" id="PF04542"/>
    </source>
</evidence>
<dbReference type="Gene3D" id="1.10.1740.10">
    <property type="match status" value="1"/>
</dbReference>
<dbReference type="InterPro" id="IPR013324">
    <property type="entry name" value="RNA_pol_sigma_r3/r4-like"/>
</dbReference>
<dbReference type="InterPro" id="IPR013249">
    <property type="entry name" value="RNA_pol_sigma70_r4_t2"/>
</dbReference>
<dbReference type="SUPFAM" id="SSF88659">
    <property type="entry name" value="Sigma3 and sigma4 domains of RNA polymerase sigma factors"/>
    <property type="match status" value="1"/>
</dbReference>
<dbReference type="Proteomes" id="UP000191680">
    <property type="component" value="Unassembled WGS sequence"/>
</dbReference>
<dbReference type="PANTHER" id="PTHR43133:SF46">
    <property type="entry name" value="RNA POLYMERASE SIGMA-70 FACTOR ECF SUBFAMILY"/>
    <property type="match status" value="1"/>
</dbReference>
<dbReference type="InterPro" id="IPR007627">
    <property type="entry name" value="RNA_pol_sigma70_r2"/>
</dbReference>
<comment type="caution">
    <text evidence="7">The sequence shown here is derived from an EMBL/GenBank/DDBJ whole genome shotgun (WGS) entry which is preliminary data.</text>
</comment>
<reference evidence="7 8" key="1">
    <citation type="submission" date="2016-12" db="EMBL/GenBank/DDBJ databases">
        <authorList>
            <person name="Song W.-J."/>
            <person name="Kurnit D.M."/>
        </authorList>
    </citation>
    <scope>NUCLEOTIDE SEQUENCE [LARGE SCALE GENOMIC DNA]</scope>
    <source>
        <strain evidence="7 8">HSG9</strain>
    </source>
</reference>
<dbReference type="GO" id="GO:0003677">
    <property type="term" value="F:DNA binding"/>
    <property type="evidence" value="ECO:0007669"/>
    <property type="project" value="InterPro"/>
</dbReference>
<keyword evidence="2" id="KW-0805">Transcription regulation</keyword>
<dbReference type="CDD" id="cd06171">
    <property type="entry name" value="Sigma70_r4"/>
    <property type="match status" value="1"/>
</dbReference>
<keyword evidence="8" id="KW-1185">Reference proteome</keyword>
<keyword evidence="4" id="KW-0804">Transcription</keyword>
<evidence type="ECO:0000313" key="8">
    <source>
        <dbReference type="Proteomes" id="UP000191680"/>
    </source>
</evidence>
<dbReference type="Gene3D" id="1.10.10.10">
    <property type="entry name" value="Winged helix-like DNA-binding domain superfamily/Winged helix DNA-binding domain"/>
    <property type="match status" value="1"/>
</dbReference>
<feature type="domain" description="RNA polymerase sigma factor 70 region 4 type 2" evidence="6">
    <location>
        <begin position="114"/>
        <end position="164"/>
    </location>
</feature>
<dbReference type="SUPFAM" id="SSF88946">
    <property type="entry name" value="Sigma2 domain of RNA polymerase sigma factors"/>
    <property type="match status" value="1"/>
</dbReference>
<evidence type="ECO:0000256" key="3">
    <source>
        <dbReference type="ARBA" id="ARBA00023082"/>
    </source>
</evidence>
<accession>A0A1V6LVA2</accession>
<evidence type="ECO:0000313" key="7">
    <source>
        <dbReference type="EMBL" id="OQD44058.1"/>
    </source>
</evidence>
<feature type="domain" description="RNA polymerase sigma-70 region 2" evidence="5">
    <location>
        <begin position="13"/>
        <end position="80"/>
    </location>
</feature>
<dbReference type="InterPro" id="IPR013325">
    <property type="entry name" value="RNA_pol_sigma_r2"/>
</dbReference>
<evidence type="ECO:0000256" key="1">
    <source>
        <dbReference type="ARBA" id="ARBA00010641"/>
    </source>
</evidence>
<dbReference type="GO" id="GO:0006352">
    <property type="term" value="P:DNA-templated transcription initiation"/>
    <property type="evidence" value="ECO:0007669"/>
    <property type="project" value="InterPro"/>
</dbReference>
<gene>
    <name evidence="7" type="ORF">BUL40_00440</name>
</gene>
<dbReference type="Pfam" id="PF08281">
    <property type="entry name" value="Sigma70_r4_2"/>
    <property type="match status" value="1"/>
</dbReference>
<proteinExistence type="inferred from homology"/>
<dbReference type="AlphaFoldDB" id="A0A1V6LVA2"/>
<dbReference type="OrthoDB" id="9803470at2"/>